<dbReference type="KEGG" id="aon:DEH84_02535"/>
<dbReference type="RefSeq" id="WP_109034487.1">
    <property type="nucleotide sequence ID" value="NZ_CP029210.1"/>
</dbReference>
<keyword evidence="1" id="KW-1133">Transmembrane helix</keyword>
<keyword evidence="1" id="KW-0812">Transmembrane</keyword>
<evidence type="ECO:0000313" key="3">
    <source>
        <dbReference type="Proteomes" id="UP000244892"/>
    </source>
</evidence>
<organism evidence="2 3">
    <name type="scientific">Aquabacterium olei</name>
    <dbReference type="NCBI Taxonomy" id="1296669"/>
    <lineage>
        <taxon>Bacteria</taxon>
        <taxon>Pseudomonadati</taxon>
        <taxon>Pseudomonadota</taxon>
        <taxon>Betaproteobacteria</taxon>
        <taxon>Burkholderiales</taxon>
        <taxon>Aquabacterium</taxon>
    </lineage>
</organism>
<dbReference type="PROSITE" id="PS51257">
    <property type="entry name" value="PROKAR_LIPOPROTEIN"/>
    <property type="match status" value="1"/>
</dbReference>
<dbReference type="EMBL" id="CP029210">
    <property type="protein sequence ID" value="AWI52428.1"/>
    <property type="molecule type" value="Genomic_DNA"/>
</dbReference>
<feature type="transmembrane region" description="Helical" evidence="1">
    <location>
        <begin position="33"/>
        <end position="54"/>
    </location>
</feature>
<gene>
    <name evidence="2" type="ORF">DEH84_02535</name>
</gene>
<protein>
    <submittedName>
        <fullName evidence="2">Uncharacterized protein</fullName>
    </submittedName>
</protein>
<dbReference type="Proteomes" id="UP000244892">
    <property type="component" value="Chromosome"/>
</dbReference>
<evidence type="ECO:0000313" key="2">
    <source>
        <dbReference type="EMBL" id="AWI52428.1"/>
    </source>
</evidence>
<proteinExistence type="predicted"/>
<reference evidence="2 3" key="1">
    <citation type="submission" date="2018-05" db="EMBL/GenBank/DDBJ databases">
        <title>complete genome sequence of Aquabacterium olei NBRC 110486.</title>
        <authorList>
            <person name="Tang B."/>
            <person name="Chang J."/>
            <person name="Zhang L."/>
            <person name="Yang H."/>
        </authorList>
    </citation>
    <scope>NUCLEOTIDE SEQUENCE [LARGE SCALE GENOMIC DNA]</scope>
    <source>
        <strain evidence="2 3">NBRC 110486</strain>
    </source>
</reference>
<keyword evidence="1" id="KW-0472">Membrane</keyword>
<keyword evidence="3" id="KW-1185">Reference proteome</keyword>
<accession>A0A2U8FNK7</accession>
<sequence length="61" mass="6756">MVLIRTAALFLVLGFLACMGLFRLTGQPVWRQRAMTCAQWGVVLALGVVGFFVLRRAAVFI</sequence>
<dbReference type="AlphaFoldDB" id="A0A2U8FNK7"/>
<evidence type="ECO:0000256" key="1">
    <source>
        <dbReference type="SAM" id="Phobius"/>
    </source>
</evidence>
<name>A0A2U8FNK7_9BURK</name>
<dbReference type="OrthoDB" id="8689387at2"/>